<dbReference type="InterPro" id="IPR001841">
    <property type="entry name" value="Znf_RING"/>
</dbReference>
<organism evidence="7 8">
    <name type="scientific">Temnothorax curvispinosus</name>
    <dbReference type="NCBI Taxonomy" id="300111"/>
    <lineage>
        <taxon>Eukaryota</taxon>
        <taxon>Metazoa</taxon>
        <taxon>Ecdysozoa</taxon>
        <taxon>Arthropoda</taxon>
        <taxon>Hexapoda</taxon>
        <taxon>Insecta</taxon>
        <taxon>Pterygota</taxon>
        <taxon>Neoptera</taxon>
        <taxon>Endopterygota</taxon>
        <taxon>Hymenoptera</taxon>
        <taxon>Apocrita</taxon>
        <taxon>Aculeata</taxon>
        <taxon>Formicoidea</taxon>
        <taxon>Formicidae</taxon>
        <taxon>Myrmicinae</taxon>
        <taxon>Temnothorax</taxon>
    </lineage>
</organism>
<feature type="domain" description="RING-type" evidence="5">
    <location>
        <begin position="35"/>
        <end position="87"/>
    </location>
</feature>
<reference evidence="8" key="1">
    <citation type="submission" date="2025-08" db="UniProtKB">
        <authorList>
            <consortium name="RefSeq"/>
        </authorList>
    </citation>
    <scope>IDENTIFICATION</scope>
    <source>
        <tissue evidence="8">Whole body</tissue>
    </source>
</reference>
<dbReference type="Gene3D" id="3.30.160.60">
    <property type="entry name" value="Classic Zinc Finger"/>
    <property type="match status" value="1"/>
</dbReference>
<dbReference type="InterPro" id="IPR000315">
    <property type="entry name" value="Znf_B-box"/>
</dbReference>
<dbReference type="SMART" id="SM00184">
    <property type="entry name" value="RING"/>
    <property type="match status" value="1"/>
</dbReference>
<dbReference type="OrthoDB" id="5800423at2759"/>
<evidence type="ECO:0000256" key="1">
    <source>
        <dbReference type="ARBA" id="ARBA00022723"/>
    </source>
</evidence>
<dbReference type="PROSITE" id="PS50119">
    <property type="entry name" value="ZF_BBOX"/>
    <property type="match status" value="1"/>
</dbReference>
<gene>
    <name evidence="8" type="primary">LOC112458944</name>
</gene>
<evidence type="ECO:0000313" key="7">
    <source>
        <dbReference type="Proteomes" id="UP000504618"/>
    </source>
</evidence>
<keyword evidence="1" id="KW-0479">Metal-binding</keyword>
<dbReference type="AlphaFoldDB" id="A0A6J1QA49"/>
<protein>
    <submittedName>
        <fullName evidence="8">Uncharacterized protein LOC112458944</fullName>
    </submittedName>
</protein>
<dbReference type="InterPro" id="IPR013083">
    <property type="entry name" value="Znf_RING/FYVE/PHD"/>
</dbReference>
<feature type="domain" description="B box-type" evidence="6">
    <location>
        <begin position="191"/>
        <end position="232"/>
    </location>
</feature>
<evidence type="ECO:0000259" key="5">
    <source>
        <dbReference type="PROSITE" id="PS50089"/>
    </source>
</evidence>
<dbReference type="GeneID" id="112458944"/>
<evidence type="ECO:0000313" key="8">
    <source>
        <dbReference type="RefSeq" id="XP_024878553.1"/>
    </source>
</evidence>
<dbReference type="Gene3D" id="3.30.40.10">
    <property type="entry name" value="Zinc/RING finger domain, C3HC4 (zinc finger)"/>
    <property type="match status" value="1"/>
</dbReference>
<dbReference type="SUPFAM" id="SSF57845">
    <property type="entry name" value="B-box zinc-binding domain"/>
    <property type="match status" value="1"/>
</dbReference>
<sequence length="271" mass="30634">MYTSVAEMSRAKASSSRLLPSWFRVPGTKLRNVVCVLCRSKFYVPDLSNLNGLILKGTLIPLLLDCGHPICNKCIHRERVKTCPECKTDLENGSKRLLPLNLYTLGLIVSSYHRPLENDDEEFLFCHKLSTQLRQIAKQGCCHECGNQANVNCPQCMVPYCYCCYSKIHGRALQNHTQIPIHDGGPGSPSDMLNSCSPTCSEMLGYFCNDCCVACCSNCTLLLHKLHHFVPLSEKNKTLLPEFNETYMHIEETLLRVCQTKEYRPKEIKAP</sequence>
<dbReference type="InterPro" id="IPR017907">
    <property type="entry name" value="Znf_RING_CS"/>
</dbReference>
<evidence type="ECO:0000256" key="3">
    <source>
        <dbReference type="ARBA" id="ARBA00022833"/>
    </source>
</evidence>
<accession>A0A6J1QA49</accession>
<dbReference type="Proteomes" id="UP000504618">
    <property type="component" value="Unplaced"/>
</dbReference>
<keyword evidence="3" id="KW-0862">Zinc</keyword>
<evidence type="ECO:0000256" key="4">
    <source>
        <dbReference type="PROSITE-ProRule" id="PRU00024"/>
    </source>
</evidence>
<dbReference type="PROSITE" id="PS00518">
    <property type="entry name" value="ZF_RING_1"/>
    <property type="match status" value="1"/>
</dbReference>
<dbReference type="SUPFAM" id="SSF57850">
    <property type="entry name" value="RING/U-box"/>
    <property type="match status" value="1"/>
</dbReference>
<keyword evidence="7" id="KW-1185">Reference proteome</keyword>
<dbReference type="GO" id="GO:0008270">
    <property type="term" value="F:zinc ion binding"/>
    <property type="evidence" value="ECO:0007669"/>
    <property type="project" value="UniProtKB-KW"/>
</dbReference>
<keyword evidence="2 4" id="KW-0863">Zinc-finger</keyword>
<evidence type="ECO:0000259" key="6">
    <source>
        <dbReference type="PROSITE" id="PS50119"/>
    </source>
</evidence>
<proteinExistence type="predicted"/>
<dbReference type="RefSeq" id="XP_024878553.1">
    <property type="nucleotide sequence ID" value="XM_025022785.1"/>
</dbReference>
<evidence type="ECO:0000256" key="2">
    <source>
        <dbReference type="ARBA" id="ARBA00022771"/>
    </source>
</evidence>
<dbReference type="PROSITE" id="PS50089">
    <property type="entry name" value="ZF_RING_2"/>
    <property type="match status" value="1"/>
</dbReference>
<name>A0A6J1QA49_9HYME</name>